<evidence type="ECO:0000313" key="1">
    <source>
        <dbReference type="EMBL" id="KAH7684123.1"/>
    </source>
</evidence>
<reference evidence="2" key="1">
    <citation type="journal article" date="2022" name="Nat. Commun.">
        <title>Chromosome evolution and the genetic basis of agronomically important traits in greater yam.</title>
        <authorList>
            <person name="Bredeson J.V."/>
            <person name="Lyons J.B."/>
            <person name="Oniyinde I.O."/>
            <person name="Okereke N.R."/>
            <person name="Kolade O."/>
            <person name="Nnabue I."/>
            <person name="Nwadili C.O."/>
            <person name="Hribova E."/>
            <person name="Parker M."/>
            <person name="Nwogha J."/>
            <person name="Shu S."/>
            <person name="Carlson J."/>
            <person name="Kariba R."/>
            <person name="Muthemba S."/>
            <person name="Knop K."/>
            <person name="Barton G.J."/>
            <person name="Sherwood A.V."/>
            <person name="Lopez-Montes A."/>
            <person name="Asiedu R."/>
            <person name="Jamnadass R."/>
            <person name="Muchugi A."/>
            <person name="Goodstein D."/>
            <person name="Egesi C.N."/>
            <person name="Featherston J."/>
            <person name="Asfaw A."/>
            <person name="Simpson G.G."/>
            <person name="Dolezel J."/>
            <person name="Hendre P.S."/>
            <person name="Van Deynze A."/>
            <person name="Kumar P.L."/>
            <person name="Obidiegwu J.E."/>
            <person name="Bhattacharjee R."/>
            <person name="Rokhsar D.S."/>
        </authorList>
    </citation>
    <scope>NUCLEOTIDE SEQUENCE [LARGE SCALE GENOMIC DNA]</scope>
    <source>
        <strain evidence="2">cv. TDa95/00328</strain>
    </source>
</reference>
<dbReference type="Proteomes" id="UP000827976">
    <property type="component" value="Chromosome 5"/>
</dbReference>
<comment type="caution">
    <text evidence="1">The sequence shown here is derived from an EMBL/GenBank/DDBJ whole genome shotgun (WGS) entry which is preliminary data.</text>
</comment>
<organism evidence="1 2">
    <name type="scientific">Dioscorea alata</name>
    <name type="common">Purple yam</name>
    <dbReference type="NCBI Taxonomy" id="55571"/>
    <lineage>
        <taxon>Eukaryota</taxon>
        <taxon>Viridiplantae</taxon>
        <taxon>Streptophyta</taxon>
        <taxon>Embryophyta</taxon>
        <taxon>Tracheophyta</taxon>
        <taxon>Spermatophyta</taxon>
        <taxon>Magnoliopsida</taxon>
        <taxon>Liliopsida</taxon>
        <taxon>Dioscoreales</taxon>
        <taxon>Dioscoreaceae</taxon>
        <taxon>Dioscorea</taxon>
    </lineage>
</organism>
<accession>A0ACB7W8Z8</accession>
<proteinExistence type="predicted"/>
<protein>
    <submittedName>
        <fullName evidence="1">Zinc finger RING/FYVE/PHD-type protein</fullName>
    </submittedName>
</protein>
<name>A0ACB7W8Z8_DIOAL</name>
<keyword evidence="2" id="KW-1185">Reference proteome</keyword>
<evidence type="ECO:0000313" key="2">
    <source>
        <dbReference type="Proteomes" id="UP000827976"/>
    </source>
</evidence>
<gene>
    <name evidence="1" type="ORF">IHE45_05G225700</name>
</gene>
<dbReference type="EMBL" id="CM037015">
    <property type="protein sequence ID" value="KAH7684123.1"/>
    <property type="molecule type" value="Genomic_DNA"/>
</dbReference>
<sequence length="179" mass="19244">MRNMILSIATQIMVMAIIISIVLLFIGIGVLVLIHACIVGRAFRRGLSTMTRGDSCEGTNHGLSLDDLQQLPCFEFRGGGGAAAVGTLDCAVCLESFQIGEKCRLLPVCKHSFHVHCVDSWLMRSPICPICRTSVDHRKIGSVSGVGIELGDTPGVVVGFLSIQKHALINKRENQGDAN</sequence>